<accession>A0A9Q8SXS9</accession>
<dbReference type="EMBL" id="CP019477">
    <property type="protein sequence ID" value="UQC84671.1"/>
    <property type="molecule type" value="Genomic_DNA"/>
</dbReference>
<organism evidence="2 3">
    <name type="scientific">Colletotrichum lupini</name>
    <dbReference type="NCBI Taxonomy" id="145971"/>
    <lineage>
        <taxon>Eukaryota</taxon>
        <taxon>Fungi</taxon>
        <taxon>Dikarya</taxon>
        <taxon>Ascomycota</taxon>
        <taxon>Pezizomycotina</taxon>
        <taxon>Sordariomycetes</taxon>
        <taxon>Hypocreomycetidae</taxon>
        <taxon>Glomerellales</taxon>
        <taxon>Glomerellaceae</taxon>
        <taxon>Colletotrichum</taxon>
        <taxon>Colletotrichum acutatum species complex</taxon>
    </lineage>
</organism>
<reference evidence="2" key="1">
    <citation type="journal article" date="2021" name="Mol. Plant Microbe Interact.">
        <title>Complete Genome Sequence of the Plant-Pathogenic Fungus Colletotrichum lupini.</title>
        <authorList>
            <person name="Baroncelli R."/>
            <person name="Pensec F."/>
            <person name="Da Lio D."/>
            <person name="Boufleur T."/>
            <person name="Vicente I."/>
            <person name="Sarrocco S."/>
            <person name="Picot A."/>
            <person name="Baraldi E."/>
            <person name="Sukno S."/>
            <person name="Thon M."/>
            <person name="Le Floch G."/>
        </authorList>
    </citation>
    <scope>NUCLEOTIDE SEQUENCE</scope>
    <source>
        <strain evidence="2">IMI 504893</strain>
    </source>
</reference>
<protein>
    <submittedName>
        <fullName evidence="2">Uncharacterized protein</fullName>
    </submittedName>
</protein>
<dbReference type="RefSeq" id="XP_049146288.1">
    <property type="nucleotide sequence ID" value="XM_049289143.1"/>
</dbReference>
<evidence type="ECO:0000313" key="3">
    <source>
        <dbReference type="Proteomes" id="UP000830671"/>
    </source>
</evidence>
<feature type="region of interest" description="Disordered" evidence="1">
    <location>
        <begin position="286"/>
        <end position="317"/>
    </location>
</feature>
<proteinExistence type="predicted"/>
<dbReference type="AlphaFoldDB" id="A0A9Q8SXS9"/>
<feature type="region of interest" description="Disordered" evidence="1">
    <location>
        <begin position="335"/>
        <end position="377"/>
    </location>
</feature>
<feature type="compositionally biased region" description="Polar residues" evidence="1">
    <location>
        <begin position="352"/>
        <end position="371"/>
    </location>
</feature>
<sequence length="543" mass="61068">MSNNKTKRTAGNGSALYTAFFKTPSCDPSPSHAGIEICNSNDGQLTLLTSREACLVLIARGEPLNRWAKIGQRLVCISADMNFFPRLRGSTWARRTLDSGPLTLSGCIDYRTATGPSELTQWMRSDFSKEQAAYMVRSCCDSALLIVWERGGHLDEIPRDSVAQSARNANRAYTAFFSALSQEEEPKLNQCRFSYLASYPWTEDSNGLPKEQWLKALVVSLAVWYRHRPWQRRARLAKASVNMQRETADTGIGSSFAGRVEALCCAGGLVEVRACKYPLEPSQFTPISISSPQRKTGGRPHDRRDCGHERSKGENKSSTCIGTIREWTWNKWSSPRRHSRRTLVQKREKSRPSSAYQSAMVNRQASSTNLGKGTRAPGFRHGNFLKTAGIVLATEIEAIQHSCNDGCGQWTARARLTGLDAIRANGECGNGLRFSDGQAGYFVRDTFECLTWCKVESSFHRTHNGVIQISWLRRARSPSSQPARPLSDIERVPFSHRILDGNHTRKIPCHRGGRKDVAAFFEYLHPFFDWERNSFETRRGTWL</sequence>
<feature type="compositionally biased region" description="Basic and acidic residues" evidence="1">
    <location>
        <begin position="299"/>
        <end position="315"/>
    </location>
</feature>
<dbReference type="KEGG" id="clup:CLUP02_10167"/>
<gene>
    <name evidence="2" type="ORF">CLUP02_10167</name>
</gene>
<evidence type="ECO:0000313" key="2">
    <source>
        <dbReference type="EMBL" id="UQC84671.1"/>
    </source>
</evidence>
<keyword evidence="3" id="KW-1185">Reference proteome</keyword>
<name>A0A9Q8SXS9_9PEZI</name>
<feature type="compositionally biased region" description="Basic residues" evidence="1">
    <location>
        <begin position="335"/>
        <end position="344"/>
    </location>
</feature>
<dbReference type="Proteomes" id="UP000830671">
    <property type="component" value="Chromosome 5"/>
</dbReference>
<dbReference type="GeneID" id="73344153"/>
<evidence type="ECO:0000256" key="1">
    <source>
        <dbReference type="SAM" id="MobiDB-lite"/>
    </source>
</evidence>